<evidence type="ECO:0000256" key="10">
    <source>
        <dbReference type="ARBA" id="ARBA00037538"/>
    </source>
</evidence>
<comment type="function">
    <text evidence="10">Plays a role in primary ciliogenesis by modulating actin polymerization.</text>
</comment>
<evidence type="ECO:0000256" key="9">
    <source>
        <dbReference type="ARBA" id="ARBA00023242"/>
    </source>
</evidence>
<proteinExistence type="inferred from homology"/>
<dbReference type="AlphaFoldDB" id="A0A9N7TPD1"/>
<keyword evidence="6" id="KW-0970">Cilium biogenesis/degradation</keyword>
<evidence type="ECO:0000313" key="15">
    <source>
        <dbReference type="Proteomes" id="UP001153269"/>
    </source>
</evidence>
<evidence type="ECO:0000256" key="11">
    <source>
        <dbReference type="ARBA" id="ARBA00037938"/>
    </source>
</evidence>
<name>A0A9N7TPD1_PLEPL</name>
<dbReference type="PANTHER" id="PTHR15505:SF3">
    <property type="entry name" value="CILIOGENESIS-ASSOCIATED TTC17-INTERACTING PROTEIN"/>
    <property type="match status" value="1"/>
</dbReference>
<dbReference type="SUPFAM" id="SSF47391">
    <property type="entry name" value="Dimerization-anchoring domain of cAMP-dependent PK regulatory subunit"/>
    <property type="match status" value="1"/>
</dbReference>
<evidence type="ECO:0000256" key="4">
    <source>
        <dbReference type="ARBA" id="ARBA00022475"/>
    </source>
</evidence>
<protein>
    <recommendedName>
        <fullName evidence="12">Ciliogenesis-associated TTC17-interacting protein</fullName>
    </recommendedName>
</protein>
<evidence type="ECO:0000256" key="7">
    <source>
        <dbReference type="ARBA" id="ARBA00023136"/>
    </source>
</evidence>
<evidence type="ECO:0000256" key="12">
    <source>
        <dbReference type="ARBA" id="ARBA00039249"/>
    </source>
</evidence>
<dbReference type="CDD" id="cd22973">
    <property type="entry name" value="DD_CATIP"/>
    <property type="match status" value="1"/>
</dbReference>
<reference evidence="14" key="1">
    <citation type="submission" date="2020-03" db="EMBL/GenBank/DDBJ databases">
        <authorList>
            <person name="Weist P."/>
        </authorList>
    </citation>
    <scope>NUCLEOTIDE SEQUENCE</scope>
</reference>
<keyword evidence="15" id="KW-1185">Reference proteome</keyword>
<keyword evidence="9" id="KW-0539">Nucleus</keyword>
<keyword evidence="7" id="KW-0472">Membrane</keyword>
<evidence type="ECO:0000256" key="2">
    <source>
        <dbReference type="ARBA" id="ARBA00004236"/>
    </source>
</evidence>
<organism evidence="14 15">
    <name type="scientific">Pleuronectes platessa</name>
    <name type="common">European plaice</name>
    <dbReference type="NCBI Taxonomy" id="8262"/>
    <lineage>
        <taxon>Eukaryota</taxon>
        <taxon>Metazoa</taxon>
        <taxon>Chordata</taxon>
        <taxon>Craniata</taxon>
        <taxon>Vertebrata</taxon>
        <taxon>Euteleostomi</taxon>
        <taxon>Actinopterygii</taxon>
        <taxon>Neopterygii</taxon>
        <taxon>Teleostei</taxon>
        <taxon>Neoteleostei</taxon>
        <taxon>Acanthomorphata</taxon>
        <taxon>Carangaria</taxon>
        <taxon>Pleuronectiformes</taxon>
        <taxon>Pleuronectoidei</taxon>
        <taxon>Pleuronectidae</taxon>
        <taxon>Pleuronectes</taxon>
    </lineage>
</organism>
<feature type="domain" description="Ciliogenesis-associated TTC17-interacting protein N-terminal" evidence="13">
    <location>
        <begin position="27"/>
        <end position="261"/>
    </location>
</feature>
<keyword evidence="4" id="KW-1003">Cell membrane</keyword>
<dbReference type="EMBL" id="CADEAL010000209">
    <property type="protein sequence ID" value="CAB1416457.1"/>
    <property type="molecule type" value="Genomic_DNA"/>
</dbReference>
<dbReference type="GO" id="GO:0030041">
    <property type="term" value="P:actin filament polymerization"/>
    <property type="evidence" value="ECO:0007669"/>
    <property type="project" value="TreeGrafter"/>
</dbReference>
<dbReference type="GO" id="GO:0044782">
    <property type="term" value="P:cilium organization"/>
    <property type="evidence" value="ECO:0007669"/>
    <property type="project" value="TreeGrafter"/>
</dbReference>
<dbReference type="GO" id="GO:0005886">
    <property type="term" value="C:plasma membrane"/>
    <property type="evidence" value="ECO:0007669"/>
    <property type="project" value="UniProtKB-SubCell"/>
</dbReference>
<dbReference type="InterPro" id="IPR047501">
    <property type="entry name" value="DD_CATIP"/>
</dbReference>
<evidence type="ECO:0000313" key="14">
    <source>
        <dbReference type="EMBL" id="CAB1416457.1"/>
    </source>
</evidence>
<evidence type="ECO:0000256" key="3">
    <source>
        <dbReference type="ARBA" id="ARBA00004245"/>
    </source>
</evidence>
<dbReference type="Proteomes" id="UP001153269">
    <property type="component" value="Unassembled WGS sequence"/>
</dbReference>
<dbReference type="PANTHER" id="PTHR15505">
    <property type="entry name" value="RIIA DOMAIN-CONTAINING PROTEIN 1"/>
    <property type="match status" value="1"/>
</dbReference>
<evidence type="ECO:0000256" key="6">
    <source>
        <dbReference type="ARBA" id="ARBA00022794"/>
    </source>
</evidence>
<evidence type="ECO:0000256" key="1">
    <source>
        <dbReference type="ARBA" id="ARBA00004123"/>
    </source>
</evidence>
<dbReference type="Pfam" id="PF21772">
    <property type="entry name" value="CATIP_N"/>
    <property type="match status" value="1"/>
</dbReference>
<evidence type="ECO:0000256" key="8">
    <source>
        <dbReference type="ARBA" id="ARBA00023212"/>
    </source>
</evidence>
<keyword evidence="8" id="KW-0206">Cytoskeleton</keyword>
<keyword evidence="5" id="KW-0963">Cytoplasm</keyword>
<sequence length="361" mass="40820">MEASLEEKTPAGALTVRQGAQLKASAEAIAFMSSIEPVDLLRCVFADSLVTVSEGGRHVGSFSVTLEFARRIQQPCVMLHAQSQGAIDGSPCGTTVTAYLTTNLEVLEEDYHEFVKLEGHTLEKRCHMVQQDGQMMINKVTTMWRGERGMCREVTKESVSYPKSVIRGLVTEGSTLLLMRLIALRKKVPQNMTFICLNQELHMSQITLSELGVKELDIGGETVEVFGMQRTIHSVEESLTTWQCYFLEDGHLASRVHVGSPVTVRLLHLPSQPEKGFEKIPLVWEEDMEMWSKFLDRKEELKADHGSYFRKHPEIRAIISDFLQFLLLRKPDDVFQFAKDYFLPDGDRRGLSEYVSTSTDL</sequence>
<evidence type="ECO:0000256" key="5">
    <source>
        <dbReference type="ARBA" id="ARBA00022490"/>
    </source>
</evidence>
<evidence type="ECO:0000259" key="13">
    <source>
        <dbReference type="Pfam" id="PF21772"/>
    </source>
</evidence>
<dbReference type="GO" id="GO:0005856">
    <property type="term" value="C:cytoskeleton"/>
    <property type="evidence" value="ECO:0007669"/>
    <property type="project" value="UniProtKB-SubCell"/>
</dbReference>
<gene>
    <name evidence="14" type="ORF">PLEPLA_LOCUS4248</name>
</gene>
<accession>A0A9N7TPD1</accession>
<comment type="subcellular location">
    <subcellularLocation>
        <location evidence="2">Cell membrane</location>
    </subcellularLocation>
    <subcellularLocation>
        <location evidence="3">Cytoplasm</location>
        <location evidence="3">Cytoskeleton</location>
    </subcellularLocation>
    <subcellularLocation>
        <location evidence="1">Nucleus</location>
    </subcellularLocation>
</comment>
<comment type="caution">
    <text evidence="14">The sequence shown here is derived from an EMBL/GenBank/DDBJ whole genome shotgun (WGS) entry which is preliminary data.</text>
</comment>
<dbReference type="InterPro" id="IPR048777">
    <property type="entry name" value="CATIP_N"/>
</dbReference>
<comment type="similarity">
    <text evidence="11">Belongs to the CATIP family.</text>
</comment>
<dbReference type="GO" id="GO:0005634">
    <property type="term" value="C:nucleus"/>
    <property type="evidence" value="ECO:0007669"/>
    <property type="project" value="UniProtKB-SubCell"/>
</dbReference>